<keyword evidence="1" id="KW-1133">Transmembrane helix</keyword>
<accession>A0A0F9RGN4</accession>
<feature type="transmembrane region" description="Helical" evidence="1">
    <location>
        <begin position="69"/>
        <end position="90"/>
    </location>
</feature>
<protein>
    <recommendedName>
        <fullName evidence="3">Transmembrane protein</fullName>
    </recommendedName>
</protein>
<gene>
    <name evidence="2" type="ORF">LCGC14_0596970</name>
</gene>
<name>A0A0F9RGN4_9ZZZZ</name>
<comment type="caution">
    <text evidence="2">The sequence shown here is derived from an EMBL/GenBank/DDBJ whole genome shotgun (WGS) entry which is preliminary data.</text>
</comment>
<feature type="transmembrane region" description="Helical" evidence="1">
    <location>
        <begin position="7"/>
        <end position="27"/>
    </location>
</feature>
<evidence type="ECO:0008006" key="3">
    <source>
        <dbReference type="Google" id="ProtNLM"/>
    </source>
</evidence>
<keyword evidence="1" id="KW-0812">Transmembrane</keyword>
<evidence type="ECO:0000313" key="2">
    <source>
        <dbReference type="EMBL" id="KKN53959.1"/>
    </source>
</evidence>
<proteinExistence type="predicted"/>
<reference evidence="2" key="1">
    <citation type="journal article" date="2015" name="Nature">
        <title>Complex archaea that bridge the gap between prokaryotes and eukaryotes.</title>
        <authorList>
            <person name="Spang A."/>
            <person name="Saw J.H."/>
            <person name="Jorgensen S.L."/>
            <person name="Zaremba-Niedzwiedzka K."/>
            <person name="Martijn J."/>
            <person name="Lind A.E."/>
            <person name="van Eijk R."/>
            <person name="Schleper C."/>
            <person name="Guy L."/>
            <person name="Ettema T.J."/>
        </authorList>
    </citation>
    <scope>NUCLEOTIDE SEQUENCE</scope>
</reference>
<organism evidence="2">
    <name type="scientific">marine sediment metagenome</name>
    <dbReference type="NCBI Taxonomy" id="412755"/>
    <lineage>
        <taxon>unclassified sequences</taxon>
        <taxon>metagenomes</taxon>
        <taxon>ecological metagenomes</taxon>
    </lineage>
</organism>
<dbReference type="AlphaFoldDB" id="A0A0F9RGN4"/>
<keyword evidence="1" id="KW-0472">Membrane</keyword>
<dbReference type="EMBL" id="LAZR01000949">
    <property type="protein sequence ID" value="KKN53959.1"/>
    <property type="molecule type" value="Genomic_DNA"/>
</dbReference>
<evidence type="ECO:0000256" key="1">
    <source>
        <dbReference type="SAM" id="Phobius"/>
    </source>
</evidence>
<sequence>MNRYKLSYSIFGVFILIVFSILLYIFMFKVLAGGDPYQEYCGRVRWMGDDVELPCPDFFSGNWEHDNELMYLMLLTIVIGIMLLILNSYYTHKEQEKELRKRAEKNKIKVNKNAYI</sequence>